<keyword evidence="3" id="KW-1185">Reference proteome</keyword>
<dbReference type="CDD" id="cd07043">
    <property type="entry name" value="STAS_anti-anti-sigma_factors"/>
    <property type="match status" value="1"/>
</dbReference>
<proteinExistence type="predicted"/>
<dbReference type="InterPro" id="IPR002645">
    <property type="entry name" value="STAS_dom"/>
</dbReference>
<evidence type="ECO:0000259" key="1">
    <source>
        <dbReference type="PROSITE" id="PS50801"/>
    </source>
</evidence>
<evidence type="ECO:0000313" key="3">
    <source>
        <dbReference type="Proteomes" id="UP000580910"/>
    </source>
</evidence>
<dbReference type="SUPFAM" id="SSF52091">
    <property type="entry name" value="SpoIIaa-like"/>
    <property type="match status" value="1"/>
</dbReference>
<comment type="caution">
    <text evidence="2">The sequence shown here is derived from an EMBL/GenBank/DDBJ whole genome shotgun (WGS) entry which is preliminary data.</text>
</comment>
<gene>
    <name evidence="2" type="ORF">FB382_003541</name>
</gene>
<dbReference type="Pfam" id="PF01740">
    <property type="entry name" value="STAS"/>
    <property type="match status" value="1"/>
</dbReference>
<dbReference type="RefSeq" id="WP_182541019.1">
    <property type="nucleotide sequence ID" value="NZ_JACGXA010000001.1"/>
</dbReference>
<protein>
    <submittedName>
        <fullName evidence="2">Anti-anti-sigma factor</fullName>
    </submittedName>
</protein>
<organism evidence="2 3">
    <name type="scientific">Nocardioides ginsengisegetis</name>
    <dbReference type="NCBI Taxonomy" id="661491"/>
    <lineage>
        <taxon>Bacteria</taxon>
        <taxon>Bacillati</taxon>
        <taxon>Actinomycetota</taxon>
        <taxon>Actinomycetes</taxon>
        <taxon>Propionibacteriales</taxon>
        <taxon>Nocardioidaceae</taxon>
        <taxon>Nocardioides</taxon>
    </lineage>
</organism>
<dbReference type="PROSITE" id="PS50801">
    <property type="entry name" value="STAS"/>
    <property type="match status" value="1"/>
</dbReference>
<evidence type="ECO:0000313" key="2">
    <source>
        <dbReference type="EMBL" id="MBA8805250.1"/>
    </source>
</evidence>
<dbReference type="EMBL" id="JACGXA010000001">
    <property type="protein sequence ID" value="MBA8805250.1"/>
    <property type="molecule type" value="Genomic_DNA"/>
</dbReference>
<name>A0A7W3J317_9ACTN</name>
<dbReference type="AlphaFoldDB" id="A0A7W3J317"/>
<sequence>MDEQAYSSGFDETSSVLTVRGEIDEVAGVALREDIAKYTREFSRPIRIDLGGVDYFPSLAVGVVAAAQRKAAAAGIDIGLVAAEGSVAQRVLTICGLPHEMS</sequence>
<reference evidence="2 3" key="1">
    <citation type="submission" date="2020-07" db="EMBL/GenBank/DDBJ databases">
        <title>Sequencing the genomes of 1000 actinobacteria strains.</title>
        <authorList>
            <person name="Klenk H.-P."/>
        </authorList>
    </citation>
    <scope>NUCLEOTIDE SEQUENCE [LARGE SCALE GENOMIC DNA]</scope>
    <source>
        <strain evidence="2 3">DSM 21349</strain>
    </source>
</reference>
<accession>A0A7W3J317</accession>
<dbReference type="InterPro" id="IPR036513">
    <property type="entry name" value="STAS_dom_sf"/>
</dbReference>
<feature type="domain" description="STAS" evidence="1">
    <location>
        <begin position="16"/>
        <end position="102"/>
    </location>
</feature>
<dbReference type="Proteomes" id="UP000580910">
    <property type="component" value="Unassembled WGS sequence"/>
</dbReference>
<dbReference type="Gene3D" id="3.30.750.24">
    <property type="entry name" value="STAS domain"/>
    <property type="match status" value="1"/>
</dbReference>